<protein>
    <submittedName>
        <fullName evidence="2">Uncharacterized protein</fullName>
    </submittedName>
</protein>
<dbReference type="AlphaFoldDB" id="A0A934PSJ3"/>
<proteinExistence type="predicted"/>
<reference evidence="2" key="1">
    <citation type="submission" date="2020-12" db="EMBL/GenBank/DDBJ databases">
        <title>Bacterial novel species Mucilaginibacter sp. SD-g isolated from soil.</title>
        <authorList>
            <person name="Jung H.-Y."/>
        </authorList>
    </citation>
    <scope>NUCLEOTIDE SEQUENCE</scope>
    <source>
        <strain evidence="2">SD-g</strain>
    </source>
</reference>
<organism evidence="2 3">
    <name type="scientific">Mucilaginibacter segetis</name>
    <dbReference type="NCBI Taxonomy" id="2793071"/>
    <lineage>
        <taxon>Bacteria</taxon>
        <taxon>Pseudomonadati</taxon>
        <taxon>Bacteroidota</taxon>
        <taxon>Sphingobacteriia</taxon>
        <taxon>Sphingobacteriales</taxon>
        <taxon>Sphingobacteriaceae</taxon>
        <taxon>Mucilaginibacter</taxon>
    </lineage>
</organism>
<feature type="transmembrane region" description="Helical" evidence="1">
    <location>
        <begin position="35"/>
        <end position="57"/>
    </location>
</feature>
<keyword evidence="1" id="KW-0472">Membrane</keyword>
<dbReference type="RefSeq" id="WP_200064187.1">
    <property type="nucleotide sequence ID" value="NZ_JAEHFW010000001.1"/>
</dbReference>
<gene>
    <name evidence="2" type="ORF">I5M19_03805</name>
</gene>
<accession>A0A934PSJ3</accession>
<comment type="caution">
    <text evidence="2">The sequence shown here is derived from an EMBL/GenBank/DDBJ whole genome shotgun (WGS) entry which is preliminary data.</text>
</comment>
<evidence type="ECO:0000313" key="2">
    <source>
        <dbReference type="EMBL" id="MBK0378416.1"/>
    </source>
</evidence>
<evidence type="ECO:0000313" key="3">
    <source>
        <dbReference type="Proteomes" id="UP000613193"/>
    </source>
</evidence>
<feature type="transmembrane region" description="Helical" evidence="1">
    <location>
        <begin position="64"/>
        <end position="83"/>
    </location>
</feature>
<evidence type="ECO:0000256" key="1">
    <source>
        <dbReference type="SAM" id="Phobius"/>
    </source>
</evidence>
<keyword evidence="3" id="KW-1185">Reference proteome</keyword>
<keyword evidence="1" id="KW-1133">Transmembrane helix</keyword>
<dbReference type="EMBL" id="JAEHFW010000001">
    <property type="protein sequence ID" value="MBK0378416.1"/>
    <property type="molecule type" value="Genomic_DNA"/>
</dbReference>
<dbReference type="Proteomes" id="UP000613193">
    <property type="component" value="Unassembled WGS sequence"/>
</dbReference>
<feature type="transmembrane region" description="Helical" evidence="1">
    <location>
        <begin position="95"/>
        <end position="111"/>
    </location>
</feature>
<keyword evidence="1" id="KW-0812">Transmembrane</keyword>
<name>A0A934PSJ3_9SPHI</name>
<sequence>MKVTAVVVGYLIFVLSAVALFRFTGQKPHAPASVGFQVVTAVYGIFFSVLSGFVLQLIARSGTIGLNVVLAMVIAVFAAFSMFKSDGSTWTQWQAIVLFAPSSVLGGYVYLNRKKKS</sequence>